<feature type="transmembrane region" description="Helical" evidence="1">
    <location>
        <begin position="6"/>
        <end position="22"/>
    </location>
</feature>
<dbReference type="EMBL" id="CAFBPP010000001">
    <property type="protein sequence ID" value="CAB5007260.1"/>
    <property type="molecule type" value="Genomic_DNA"/>
</dbReference>
<evidence type="ECO:0000313" key="2">
    <source>
        <dbReference type="EMBL" id="CAB4780195.1"/>
    </source>
</evidence>
<dbReference type="EMBL" id="CAFAAC010000007">
    <property type="protein sequence ID" value="CAB4780195.1"/>
    <property type="molecule type" value="Genomic_DNA"/>
</dbReference>
<protein>
    <submittedName>
        <fullName evidence="5">Unannotated protein</fullName>
    </submittedName>
</protein>
<feature type="transmembrane region" description="Helical" evidence="1">
    <location>
        <begin position="34"/>
        <end position="52"/>
    </location>
</feature>
<keyword evidence="1" id="KW-0472">Membrane</keyword>
<evidence type="ECO:0000313" key="5">
    <source>
        <dbReference type="EMBL" id="CAB5007260.1"/>
    </source>
</evidence>
<gene>
    <name evidence="2" type="ORF">UFOPK2967_00235</name>
    <name evidence="3" type="ORF">UFOPK3587_00828</name>
    <name evidence="4" type="ORF">UFOPK3984_00222</name>
    <name evidence="5" type="ORF">UFOPK4114_00032</name>
</gene>
<evidence type="ECO:0000313" key="4">
    <source>
        <dbReference type="EMBL" id="CAB4978193.1"/>
    </source>
</evidence>
<dbReference type="EMBL" id="CAFBMN010000049">
    <property type="protein sequence ID" value="CAB4906775.1"/>
    <property type="molecule type" value="Genomic_DNA"/>
</dbReference>
<name>A0A6J7PNY5_9ZZZZ</name>
<feature type="transmembrane region" description="Helical" evidence="1">
    <location>
        <begin position="58"/>
        <end position="79"/>
    </location>
</feature>
<dbReference type="AlphaFoldDB" id="A0A6J7PNY5"/>
<proteinExistence type="predicted"/>
<dbReference type="EMBL" id="CAFBOP010000004">
    <property type="protein sequence ID" value="CAB4978193.1"/>
    <property type="molecule type" value="Genomic_DNA"/>
</dbReference>
<accession>A0A6J7PNY5</accession>
<keyword evidence="1" id="KW-1133">Transmembrane helix</keyword>
<evidence type="ECO:0000313" key="3">
    <source>
        <dbReference type="EMBL" id="CAB4906775.1"/>
    </source>
</evidence>
<feature type="transmembrane region" description="Helical" evidence="1">
    <location>
        <begin position="109"/>
        <end position="126"/>
    </location>
</feature>
<organism evidence="5">
    <name type="scientific">freshwater metagenome</name>
    <dbReference type="NCBI Taxonomy" id="449393"/>
    <lineage>
        <taxon>unclassified sequences</taxon>
        <taxon>metagenomes</taxon>
        <taxon>ecological metagenomes</taxon>
    </lineage>
</organism>
<reference evidence="5" key="1">
    <citation type="submission" date="2020-05" db="EMBL/GenBank/DDBJ databases">
        <authorList>
            <person name="Chiriac C."/>
            <person name="Salcher M."/>
            <person name="Ghai R."/>
            <person name="Kavagutti S V."/>
        </authorList>
    </citation>
    <scope>NUCLEOTIDE SEQUENCE</scope>
</reference>
<dbReference type="Gene3D" id="1.20.120.1220">
    <property type="match status" value="1"/>
</dbReference>
<keyword evidence="1" id="KW-0812">Transmembrane</keyword>
<evidence type="ECO:0000256" key="1">
    <source>
        <dbReference type="SAM" id="Phobius"/>
    </source>
</evidence>
<sequence>MVQMRILQILILAVISFPICKYDILHHRILNSHLLKSAAILIPFTVVVELLQHGYLDIFRAMLCSALFGIAILIASIMSGMSLGMGDIKLITLLSAVLALTTLVQYMDWLVWVIACSAINLFFHVVRCRTIRGRIAFAPSLMAGTLVYLATRI</sequence>